<dbReference type="EC" id="2.7.13.3" evidence="2"/>
<comment type="catalytic activity">
    <reaction evidence="1">
        <text>ATP + protein L-histidine = ADP + protein N-phospho-L-histidine.</text>
        <dbReference type="EC" id="2.7.13.3"/>
    </reaction>
</comment>
<feature type="transmembrane region" description="Helical" evidence="9">
    <location>
        <begin position="80"/>
        <end position="107"/>
    </location>
</feature>
<keyword evidence="4" id="KW-0808">Transferase</keyword>
<protein>
    <recommendedName>
        <fullName evidence="2">histidine kinase</fullName>
        <ecNumber evidence="2">2.7.13.3</ecNumber>
    </recommendedName>
</protein>
<keyword evidence="7" id="KW-0067">ATP-binding</keyword>
<name>A0A3M2M489_9ACTN</name>
<accession>A0A3M2M489</accession>
<keyword evidence="8" id="KW-0902">Two-component regulatory system</keyword>
<dbReference type="InterPro" id="IPR011712">
    <property type="entry name" value="Sig_transdc_His_kin_sub3_dim/P"/>
</dbReference>
<dbReference type="EMBL" id="RFFG01000019">
    <property type="protein sequence ID" value="RMI44361.1"/>
    <property type="molecule type" value="Genomic_DNA"/>
</dbReference>
<gene>
    <name evidence="11" type="ORF">EBO15_13290</name>
</gene>
<evidence type="ECO:0000259" key="10">
    <source>
        <dbReference type="SMART" id="SM00387"/>
    </source>
</evidence>
<feature type="transmembrane region" description="Helical" evidence="9">
    <location>
        <begin position="127"/>
        <end position="152"/>
    </location>
</feature>
<keyword evidence="6 11" id="KW-0418">Kinase</keyword>
<dbReference type="Gene3D" id="3.30.565.10">
    <property type="entry name" value="Histidine kinase-like ATPase, C-terminal domain"/>
    <property type="match status" value="1"/>
</dbReference>
<evidence type="ECO:0000313" key="12">
    <source>
        <dbReference type="Proteomes" id="UP000282674"/>
    </source>
</evidence>
<dbReference type="GO" id="GO:0000155">
    <property type="term" value="F:phosphorelay sensor kinase activity"/>
    <property type="evidence" value="ECO:0007669"/>
    <property type="project" value="InterPro"/>
</dbReference>
<keyword evidence="9" id="KW-0812">Transmembrane</keyword>
<dbReference type="SUPFAM" id="SSF55874">
    <property type="entry name" value="ATPase domain of HSP90 chaperone/DNA topoisomerase II/histidine kinase"/>
    <property type="match status" value="1"/>
</dbReference>
<dbReference type="OrthoDB" id="5241729at2"/>
<evidence type="ECO:0000256" key="9">
    <source>
        <dbReference type="SAM" id="Phobius"/>
    </source>
</evidence>
<sequence>MTGWRDTGRTLGRTVAGLTLGTATAVLTVPLAPFLLHAGPARAMAKVERRRLLTFLDADIPPADQDRDRDRNRRRAAAHLLARVPIGLLGGVILGLCAAGAVTAVRVAVGWWITGRNLDRIPPSPVIIVYFALAGAVLAFLAGQGLAGVVAAERRLAARFLGPDRLEAYRRRVAELAASRAEVVAAVDDERRRIERDLHDGVQQRLVALGLLIGRARRAGDPDRARDLLLQAHDESRRALEDLRETSWRVFPSALDSEGLAAALEAVAERAPFPVDVEVALDAPGRPPREVETAAYFVVCEAVTNAAKHAGASRVTVRVAGDGRILVVRIIDDGTGGAEPSGGGLHGLARRAAALDGTFTVVSPPGGPTEITAELPCG</sequence>
<evidence type="ECO:0000256" key="8">
    <source>
        <dbReference type="ARBA" id="ARBA00023012"/>
    </source>
</evidence>
<dbReference type="PANTHER" id="PTHR24421">
    <property type="entry name" value="NITRATE/NITRITE SENSOR PROTEIN NARX-RELATED"/>
    <property type="match status" value="1"/>
</dbReference>
<evidence type="ECO:0000256" key="6">
    <source>
        <dbReference type="ARBA" id="ARBA00022777"/>
    </source>
</evidence>
<dbReference type="PANTHER" id="PTHR24421:SF10">
    <property type="entry name" value="NITRATE_NITRITE SENSOR PROTEIN NARQ"/>
    <property type="match status" value="1"/>
</dbReference>
<evidence type="ECO:0000256" key="2">
    <source>
        <dbReference type="ARBA" id="ARBA00012438"/>
    </source>
</evidence>
<evidence type="ECO:0000256" key="5">
    <source>
        <dbReference type="ARBA" id="ARBA00022741"/>
    </source>
</evidence>
<evidence type="ECO:0000256" key="4">
    <source>
        <dbReference type="ARBA" id="ARBA00022679"/>
    </source>
</evidence>
<dbReference type="InterPro" id="IPR036890">
    <property type="entry name" value="HATPase_C_sf"/>
</dbReference>
<dbReference type="GO" id="GO:0005524">
    <property type="term" value="F:ATP binding"/>
    <property type="evidence" value="ECO:0007669"/>
    <property type="project" value="UniProtKB-KW"/>
</dbReference>
<evidence type="ECO:0000313" key="11">
    <source>
        <dbReference type="EMBL" id="RMI44361.1"/>
    </source>
</evidence>
<dbReference type="InterPro" id="IPR050482">
    <property type="entry name" value="Sensor_HK_TwoCompSys"/>
</dbReference>
<evidence type="ECO:0000256" key="1">
    <source>
        <dbReference type="ARBA" id="ARBA00000085"/>
    </source>
</evidence>
<dbReference type="AlphaFoldDB" id="A0A3M2M489"/>
<dbReference type="Pfam" id="PF07730">
    <property type="entry name" value="HisKA_3"/>
    <property type="match status" value="1"/>
</dbReference>
<dbReference type="InterPro" id="IPR025828">
    <property type="entry name" value="Put_sensor_dom"/>
</dbReference>
<dbReference type="Pfam" id="PF02518">
    <property type="entry name" value="HATPase_c"/>
    <property type="match status" value="1"/>
</dbReference>
<comment type="caution">
    <text evidence="11">The sequence shown here is derived from an EMBL/GenBank/DDBJ whole genome shotgun (WGS) entry which is preliminary data.</text>
</comment>
<evidence type="ECO:0000256" key="7">
    <source>
        <dbReference type="ARBA" id="ARBA00022840"/>
    </source>
</evidence>
<keyword evidence="3" id="KW-0597">Phosphoprotein</keyword>
<organism evidence="11 12">
    <name type="scientific">Actinomadura harenae</name>
    <dbReference type="NCBI Taxonomy" id="2483351"/>
    <lineage>
        <taxon>Bacteria</taxon>
        <taxon>Bacillati</taxon>
        <taxon>Actinomycetota</taxon>
        <taxon>Actinomycetes</taxon>
        <taxon>Streptosporangiales</taxon>
        <taxon>Thermomonosporaceae</taxon>
        <taxon>Actinomadura</taxon>
    </lineage>
</organism>
<dbReference type="Proteomes" id="UP000282674">
    <property type="component" value="Unassembled WGS sequence"/>
</dbReference>
<keyword evidence="9" id="KW-1133">Transmembrane helix</keyword>
<dbReference type="Gene3D" id="1.20.5.1930">
    <property type="match status" value="1"/>
</dbReference>
<dbReference type="SMART" id="SM00387">
    <property type="entry name" value="HATPase_c"/>
    <property type="match status" value="1"/>
</dbReference>
<dbReference type="GO" id="GO:0046983">
    <property type="term" value="F:protein dimerization activity"/>
    <property type="evidence" value="ECO:0007669"/>
    <property type="project" value="InterPro"/>
</dbReference>
<dbReference type="InterPro" id="IPR003594">
    <property type="entry name" value="HATPase_dom"/>
</dbReference>
<keyword evidence="5" id="KW-0547">Nucleotide-binding</keyword>
<proteinExistence type="predicted"/>
<dbReference type="Pfam" id="PF13796">
    <property type="entry name" value="Sensor"/>
    <property type="match status" value="1"/>
</dbReference>
<reference evidence="11 12" key="1">
    <citation type="submission" date="2018-10" db="EMBL/GenBank/DDBJ databases">
        <title>Isolation from soil.</title>
        <authorList>
            <person name="Hu J."/>
        </authorList>
    </citation>
    <scope>NUCLEOTIDE SEQUENCE [LARGE SCALE GENOMIC DNA]</scope>
    <source>
        <strain evidence="11 12">NEAU-Ht49</strain>
    </source>
</reference>
<dbReference type="GO" id="GO:0016020">
    <property type="term" value="C:membrane"/>
    <property type="evidence" value="ECO:0007669"/>
    <property type="project" value="InterPro"/>
</dbReference>
<feature type="transmembrane region" description="Helical" evidence="9">
    <location>
        <begin position="15"/>
        <end position="36"/>
    </location>
</feature>
<dbReference type="RefSeq" id="WP_122194670.1">
    <property type="nucleotide sequence ID" value="NZ_JBHSKC010000004.1"/>
</dbReference>
<dbReference type="CDD" id="cd16917">
    <property type="entry name" value="HATPase_UhpB-NarQ-NarX-like"/>
    <property type="match status" value="1"/>
</dbReference>
<keyword evidence="12" id="KW-1185">Reference proteome</keyword>
<evidence type="ECO:0000256" key="3">
    <source>
        <dbReference type="ARBA" id="ARBA00022553"/>
    </source>
</evidence>
<keyword evidence="9" id="KW-0472">Membrane</keyword>
<feature type="domain" description="Histidine kinase/HSP90-like ATPase" evidence="10">
    <location>
        <begin position="290"/>
        <end position="378"/>
    </location>
</feature>